<gene>
    <name evidence="1" type="ordered locus">TVNIR_2921</name>
</gene>
<organism evidence="1 2">
    <name type="scientific">Thioalkalivibrio nitratireducens (strain DSM 14787 / UNIQEM 213 / ALEN2)</name>
    <dbReference type="NCBI Taxonomy" id="1255043"/>
    <lineage>
        <taxon>Bacteria</taxon>
        <taxon>Pseudomonadati</taxon>
        <taxon>Pseudomonadota</taxon>
        <taxon>Gammaproteobacteria</taxon>
        <taxon>Chromatiales</taxon>
        <taxon>Ectothiorhodospiraceae</taxon>
        <taxon>Thioalkalivibrio</taxon>
    </lineage>
</organism>
<dbReference type="STRING" id="1255043.TVNIR_2921"/>
<protein>
    <submittedName>
        <fullName evidence="1">Uncharacterized protein</fullName>
    </submittedName>
</protein>
<dbReference type="EMBL" id="CP003989">
    <property type="protein sequence ID" value="AGA34558.1"/>
    <property type="molecule type" value="Genomic_DNA"/>
</dbReference>
<evidence type="ECO:0000313" key="2">
    <source>
        <dbReference type="Proteomes" id="UP000010809"/>
    </source>
</evidence>
<sequence>MKAGDTTGDRGFCRGRIGQGLACYRAGNGGRPVALSRRVQVHAAQWR</sequence>
<accession>L0DZS9</accession>
<dbReference type="PATRIC" id="fig|1255043.3.peg.2947"/>
<dbReference type="KEGG" id="tni:TVNIR_2921"/>
<dbReference type="AlphaFoldDB" id="L0DZS9"/>
<keyword evidence="2" id="KW-1185">Reference proteome</keyword>
<dbReference type="HOGENOM" id="CLU_3174296_0_0_6"/>
<name>L0DZS9_THIND</name>
<proteinExistence type="predicted"/>
<evidence type="ECO:0000313" key="1">
    <source>
        <dbReference type="EMBL" id="AGA34558.1"/>
    </source>
</evidence>
<reference evidence="1" key="1">
    <citation type="submission" date="2015-12" db="EMBL/GenBank/DDBJ databases">
        <authorList>
            <person name="Tikhonova T.V."/>
            <person name="Pavlov A.R."/>
            <person name="Beletsky A.V."/>
            <person name="Mardanov A.V."/>
            <person name="Sorokin D.Y."/>
            <person name="Ravin N.V."/>
            <person name="Popov V.O."/>
        </authorList>
    </citation>
    <scope>NUCLEOTIDE SEQUENCE</scope>
    <source>
        <strain evidence="1">DSM 14787</strain>
    </source>
</reference>
<dbReference type="Proteomes" id="UP000010809">
    <property type="component" value="Chromosome"/>
</dbReference>